<organism evidence="2 3">
    <name type="scientific">Neoarthrinium moseri</name>
    <dbReference type="NCBI Taxonomy" id="1658444"/>
    <lineage>
        <taxon>Eukaryota</taxon>
        <taxon>Fungi</taxon>
        <taxon>Dikarya</taxon>
        <taxon>Ascomycota</taxon>
        <taxon>Pezizomycotina</taxon>
        <taxon>Sordariomycetes</taxon>
        <taxon>Xylariomycetidae</taxon>
        <taxon>Amphisphaeriales</taxon>
        <taxon>Apiosporaceae</taxon>
        <taxon>Neoarthrinium</taxon>
    </lineage>
</organism>
<evidence type="ECO:0000313" key="3">
    <source>
        <dbReference type="Proteomes" id="UP000829685"/>
    </source>
</evidence>
<gene>
    <name evidence="2" type="ORF">JX265_002384</name>
</gene>
<accession>A0A9P9WUU7</accession>
<sequence>MTLKLRNNTSINPVKAAEPAAGPEIVYVQDWTFEQKAPPLLFALGLEWAYAVAVLLIIIGNLEVQYQWAQERHIWHHLGYVTFRAAFTTGMSIASTLIFEYALHDAEEVREVGVMNLQLRVLERIARSWDLDTTVPHENVPQQELDEEFILEWKKMRLVLPNGSWQVPVALFEMFATISDTFSCVLLVLIYELLRWCLREGFLYAIRFFQVWGYEEIISFVQGGKMWVDYRPDPTDPWLPHKKFLGQIALQLSATVLLLLFMFLYRYRVQEACEVHKDSDLADEIRPRALALRSTAFHLLSYTAYQLTRFIMATLDMSDMQQAIPWWDLIRSYRANGVDLHSQGTMLMECLKCSMLVGFLTLSTHLVLRRSLRFIIRWVAWPLFNPIYEWRTIWHEDTVKRGKEIYLEQFDLDLALDNRVGIRAMATLAFPDTGPLPMEARGGRDGPHEW</sequence>
<evidence type="ECO:0000256" key="1">
    <source>
        <dbReference type="SAM" id="Phobius"/>
    </source>
</evidence>
<evidence type="ECO:0000313" key="2">
    <source>
        <dbReference type="EMBL" id="KAI1879430.1"/>
    </source>
</evidence>
<keyword evidence="1" id="KW-1133">Transmembrane helix</keyword>
<protein>
    <submittedName>
        <fullName evidence="2">Uncharacterized protein</fullName>
    </submittedName>
</protein>
<keyword evidence="1" id="KW-0472">Membrane</keyword>
<feature type="transmembrane region" description="Helical" evidence="1">
    <location>
        <begin position="40"/>
        <end position="60"/>
    </location>
</feature>
<reference evidence="2" key="1">
    <citation type="submission" date="2021-03" db="EMBL/GenBank/DDBJ databases">
        <title>Revisited historic fungal species revealed as producer of novel bioactive compounds through whole genome sequencing and comparative genomics.</title>
        <authorList>
            <person name="Vignolle G.A."/>
            <person name="Hochenegger N."/>
            <person name="Mach R.L."/>
            <person name="Mach-Aigner A.R."/>
            <person name="Javad Rahimi M."/>
            <person name="Salim K.A."/>
            <person name="Chan C.M."/>
            <person name="Lim L.B.L."/>
            <person name="Cai F."/>
            <person name="Druzhinina I.S."/>
            <person name="U'Ren J.M."/>
            <person name="Derntl C."/>
        </authorList>
    </citation>
    <scope>NUCLEOTIDE SEQUENCE</scope>
    <source>
        <strain evidence="2">TUCIM 5799</strain>
    </source>
</reference>
<proteinExistence type="predicted"/>
<name>A0A9P9WUU7_9PEZI</name>
<keyword evidence="3" id="KW-1185">Reference proteome</keyword>
<feature type="transmembrane region" description="Helical" evidence="1">
    <location>
        <begin position="165"/>
        <end position="190"/>
    </location>
</feature>
<dbReference type="AlphaFoldDB" id="A0A9P9WUU7"/>
<dbReference type="EMBL" id="JAFIMR010000004">
    <property type="protein sequence ID" value="KAI1879430.1"/>
    <property type="molecule type" value="Genomic_DNA"/>
</dbReference>
<comment type="caution">
    <text evidence="2">The sequence shown here is derived from an EMBL/GenBank/DDBJ whole genome shotgun (WGS) entry which is preliminary data.</text>
</comment>
<dbReference type="Proteomes" id="UP000829685">
    <property type="component" value="Unassembled WGS sequence"/>
</dbReference>
<feature type="transmembrane region" description="Helical" evidence="1">
    <location>
        <begin position="244"/>
        <end position="265"/>
    </location>
</feature>
<keyword evidence="1" id="KW-0812">Transmembrane</keyword>